<reference evidence="2 4" key="1">
    <citation type="submission" date="2017-06" db="EMBL/GenBank/DDBJ databases">
        <title>Complete genome of Francisella adeliensis.</title>
        <authorList>
            <person name="Vallesi A."/>
            <person name="Sjodin A."/>
        </authorList>
    </citation>
    <scope>NUCLEOTIDE SEQUENCE [LARGE SCALE GENOMIC DNA]</scope>
    <source>
        <strain evidence="2 4">FDC440</strain>
    </source>
</reference>
<keyword evidence="5" id="KW-1185">Reference proteome</keyword>
<proteinExistence type="predicted"/>
<accession>A0A2Z4XZN1</accession>
<dbReference type="AlphaFoldDB" id="A0A2Z4XZN1"/>
<dbReference type="Proteomes" id="UP000681131">
    <property type="component" value="Chromosome"/>
</dbReference>
<organism evidence="2 4">
    <name type="scientific">Francisella adeliensis</name>
    <dbReference type="NCBI Taxonomy" id="2007306"/>
    <lineage>
        <taxon>Bacteria</taxon>
        <taxon>Pseudomonadati</taxon>
        <taxon>Pseudomonadota</taxon>
        <taxon>Gammaproteobacteria</taxon>
        <taxon>Thiotrichales</taxon>
        <taxon>Francisellaceae</taxon>
        <taxon>Francisella</taxon>
    </lineage>
</organism>
<dbReference type="EMBL" id="CP043424">
    <property type="protein sequence ID" value="QIW12468.1"/>
    <property type="molecule type" value="Genomic_DNA"/>
</dbReference>
<evidence type="ECO:0000313" key="2">
    <source>
        <dbReference type="EMBL" id="AXA34224.1"/>
    </source>
</evidence>
<protein>
    <recommendedName>
        <fullName evidence="6">SH3b domain-containing protein</fullName>
    </recommendedName>
</protein>
<feature type="chain" id="PRO_5016417925" description="SH3b domain-containing protein" evidence="1">
    <location>
        <begin position="23"/>
        <end position="169"/>
    </location>
</feature>
<evidence type="ECO:0008006" key="6">
    <source>
        <dbReference type="Google" id="ProtNLM"/>
    </source>
</evidence>
<name>A0A2Z4XZN1_9GAMM</name>
<feature type="signal peptide" evidence="1">
    <location>
        <begin position="1"/>
        <end position="22"/>
    </location>
</feature>
<evidence type="ECO:0000313" key="3">
    <source>
        <dbReference type="EMBL" id="QIW12468.1"/>
    </source>
</evidence>
<evidence type="ECO:0000256" key="1">
    <source>
        <dbReference type="SAM" id="SignalP"/>
    </source>
</evidence>
<dbReference type="RefSeq" id="WP_112870402.1">
    <property type="nucleotide sequence ID" value="NZ_CP021781.1"/>
</dbReference>
<gene>
    <name evidence="2" type="ORF">CDH04_07330</name>
    <name evidence="3" type="ORF">FZC43_07335</name>
</gene>
<reference evidence="3 5" key="2">
    <citation type="submission" date="2019-08" db="EMBL/GenBank/DDBJ databases">
        <title>Complete genome sequences of Francisella adeliensis (FSC1325 and FSC1326).</title>
        <authorList>
            <person name="Ohrman C."/>
            <person name="Uneklint I."/>
            <person name="Vallesi A."/>
            <person name="Karlsson L."/>
            <person name="Sjodin A."/>
        </authorList>
    </citation>
    <scope>NUCLEOTIDE SEQUENCE [LARGE SCALE GENOMIC DNA]</scope>
    <source>
        <strain evidence="3 5">FSC1325</strain>
    </source>
</reference>
<sequence>MKKIILSVTVSLLALSQIFAMSSDKVSKPAIENTEDAKSMAETTKDPHQLVDIYASDNETSEKQGSIAYVDRDKFNIIFCKENAWCEVVDNRNGNTGWINLEKLKESQQKYNQVMQKNANIDRLVQYVGLQDKKIVQLQQMIMQMQKEFSVVLQQQQAQINSLKQSAYY</sequence>
<dbReference type="OrthoDB" id="5605688at2"/>
<dbReference type="EMBL" id="CP021781">
    <property type="protein sequence ID" value="AXA34224.1"/>
    <property type="molecule type" value="Genomic_DNA"/>
</dbReference>
<dbReference type="KEGG" id="fad:CDH04_07330"/>
<evidence type="ECO:0000313" key="4">
    <source>
        <dbReference type="Proteomes" id="UP000251120"/>
    </source>
</evidence>
<keyword evidence="1" id="KW-0732">Signal</keyword>
<evidence type="ECO:0000313" key="5">
    <source>
        <dbReference type="Proteomes" id="UP000681131"/>
    </source>
</evidence>
<dbReference type="Proteomes" id="UP000251120">
    <property type="component" value="Chromosome"/>
</dbReference>